<dbReference type="Proteomes" id="UP000327013">
    <property type="component" value="Chromosome 7"/>
</dbReference>
<name>A0A5N6RMR9_9ROSI</name>
<reference evidence="1 2" key="1">
    <citation type="submission" date="2019-06" db="EMBL/GenBank/DDBJ databases">
        <title>A chromosomal-level reference genome of Carpinus fangiana (Coryloideae, Betulaceae).</title>
        <authorList>
            <person name="Yang X."/>
            <person name="Wang Z."/>
            <person name="Zhang L."/>
            <person name="Hao G."/>
            <person name="Liu J."/>
            <person name="Yang Y."/>
        </authorList>
    </citation>
    <scope>NUCLEOTIDE SEQUENCE [LARGE SCALE GENOMIC DNA]</scope>
    <source>
        <strain evidence="1">Cfa_2016G</strain>
        <tissue evidence="1">Leaf</tissue>
    </source>
</reference>
<sequence length="65" mass="7384">MQNKGDHGCDYFICVDEEAMLPMSQFNAQIADQKKGFETELAKLTLQINAEKEKHHCTVSRAMLP</sequence>
<dbReference type="EMBL" id="CM017327">
    <property type="protein sequence ID" value="KAE8099579.1"/>
    <property type="molecule type" value="Genomic_DNA"/>
</dbReference>
<accession>A0A5N6RMR9</accession>
<organism evidence="1 2">
    <name type="scientific">Carpinus fangiana</name>
    <dbReference type="NCBI Taxonomy" id="176857"/>
    <lineage>
        <taxon>Eukaryota</taxon>
        <taxon>Viridiplantae</taxon>
        <taxon>Streptophyta</taxon>
        <taxon>Embryophyta</taxon>
        <taxon>Tracheophyta</taxon>
        <taxon>Spermatophyta</taxon>
        <taxon>Magnoliopsida</taxon>
        <taxon>eudicotyledons</taxon>
        <taxon>Gunneridae</taxon>
        <taxon>Pentapetalae</taxon>
        <taxon>rosids</taxon>
        <taxon>fabids</taxon>
        <taxon>Fagales</taxon>
        <taxon>Betulaceae</taxon>
        <taxon>Carpinus</taxon>
    </lineage>
</organism>
<keyword evidence="2" id="KW-1185">Reference proteome</keyword>
<proteinExistence type="predicted"/>
<protein>
    <submittedName>
        <fullName evidence="1">Uncharacterized protein</fullName>
    </submittedName>
</protein>
<evidence type="ECO:0000313" key="2">
    <source>
        <dbReference type="Proteomes" id="UP000327013"/>
    </source>
</evidence>
<gene>
    <name evidence="1" type="ORF">FH972_017550</name>
</gene>
<dbReference type="AlphaFoldDB" id="A0A5N6RMR9"/>
<evidence type="ECO:0000313" key="1">
    <source>
        <dbReference type="EMBL" id="KAE8099579.1"/>
    </source>
</evidence>